<evidence type="ECO:0000259" key="4">
    <source>
        <dbReference type="PROSITE" id="PS50181"/>
    </source>
</evidence>
<protein>
    <recommendedName>
        <fullName evidence="4">F-box domain-containing protein</fullName>
    </recommendedName>
</protein>
<dbReference type="AlphaFoldDB" id="A0A9W9VGC4"/>
<evidence type="ECO:0000256" key="3">
    <source>
        <dbReference type="PROSITE-ProRule" id="PRU00023"/>
    </source>
</evidence>
<feature type="domain" description="F-box" evidence="4">
    <location>
        <begin position="1"/>
        <end position="46"/>
    </location>
</feature>
<dbReference type="GeneID" id="81375092"/>
<reference evidence="5" key="1">
    <citation type="submission" date="2022-12" db="EMBL/GenBank/DDBJ databases">
        <authorList>
            <person name="Petersen C."/>
        </authorList>
    </citation>
    <scope>NUCLEOTIDE SEQUENCE</scope>
    <source>
        <strain evidence="5">IBT 29677</strain>
    </source>
</reference>
<dbReference type="PANTHER" id="PTHR24198">
    <property type="entry name" value="ANKYRIN REPEAT AND PROTEIN KINASE DOMAIN-CONTAINING PROTEIN"/>
    <property type="match status" value="1"/>
</dbReference>
<dbReference type="InterPro" id="IPR036770">
    <property type="entry name" value="Ankyrin_rpt-contain_sf"/>
</dbReference>
<evidence type="ECO:0000256" key="1">
    <source>
        <dbReference type="ARBA" id="ARBA00022737"/>
    </source>
</evidence>
<dbReference type="EMBL" id="JAPZBU010000011">
    <property type="protein sequence ID" value="KAJ5378356.1"/>
    <property type="molecule type" value="Genomic_DNA"/>
</dbReference>
<keyword evidence="2 3" id="KW-0040">ANK repeat</keyword>
<gene>
    <name evidence="5" type="ORF">N7509_011475</name>
</gene>
<dbReference type="OrthoDB" id="341259at2759"/>
<accession>A0A9W9VGC4</accession>
<dbReference type="InterPro" id="IPR002110">
    <property type="entry name" value="Ankyrin_rpt"/>
</dbReference>
<comment type="caution">
    <text evidence="5">The sequence shown here is derived from an EMBL/GenBank/DDBJ whole genome shotgun (WGS) entry which is preliminary data.</text>
</comment>
<dbReference type="SMART" id="SM00248">
    <property type="entry name" value="ANK"/>
    <property type="match status" value="11"/>
</dbReference>
<keyword evidence="1" id="KW-0677">Repeat</keyword>
<dbReference type="PROSITE" id="PS50297">
    <property type="entry name" value="ANK_REP_REGION"/>
    <property type="match status" value="3"/>
</dbReference>
<name>A0A9W9VGC4_9EURO</name>
<dbReference type="InterPro" id="IPR001810">
    <property type="entry name" value="F-box_dom"/>
</dbReference>
<organism evidence="5 6">
    <name type="scientific">Penicillium cosmopolitanum</name>
    <dbReference type="NCBI Taxonomy" id="1131564"/>
    <lineage>
        <taxon>Eukaryota</taxon>
        <taxon>Fungi</taxon>
        <taxon>Dikarya</taxon>
        <taxon>Ascomycota</taxon>
        <taxon>Pezizomycotina</taxon>
        <taxon>Eurotiomycetes</taxon>
        <taxon>Eurotiomycetidae</taxon>
        <taxon>Eurotiales</taxon>
        <taxon>Aspergillaceae</taxon>
        <taxon>Penicillium</taxon>
    </lineage>
</organism>
<dbReference type="RefSeq" id="XP_056482142.1">
    <property type="nucleotide sequence ID" value="XM_056636112.1"/>
</dbReference>
<dbReference type="Pfam" id="PF00023">
    <property type="entry name" value="Ank"/>
    <property type="match status" value="1"/>
</dbReference>
<dbReference type="Gene3D" id="1.25.40.20">
    <property type="entry name" value="Ankyrin repeat-containing domain"/>
    <property type="match status" value="4"/>
</dbReference>
<feature type="repeat" description="ANK" evidence="3">
    <location>
        <begin position="230"/>
        <end position="254"/>
    </location>
</feature>
<keyword evidence="6" id="KW-1185">Reference proteome</keyword>
<dbReference type="Pfam" id="PF12796">
    <property type="entry name" value="Ank_2"/>
    <property type="match status" value="2"/>
</dbReference>
<sequence>MKLLDLPNELLTYIANFLDDEFCINAFLQTCKRLYLLLNNSLYQLNVRNSHACALEWAAKNGYEKSARHILEAGASPNASVFEEWLPMALACIHGHETVVRLLMNYEVDPSSTESWLQEPSYESQSGDEGCPLILAAGRGHESVVRLLISHGVHPDIRSSRVDDVDLSGLAIAARNGHLLIVKLLINLGCDPYIRGWFGSNILADAAHEGHFDVVHFLLEKKPEIESPGIASSALAMAAKQGHADIVDLLLEHGKSPTHFMTGYPLEPLIWAVKKEHYLIVENLRLSMDLCTFVAHSETDGEDQRQLLMISAAYGWNCLVENLLRRGCSTEFLHTNRFLWSVKENPALPRHLNLAQYPSPLALAAHRDHFATVKLLLNCIPNQSMEQLLNGRDPTPLLLAIDGRHKPIINMLLDNGANPNHLTDGRIPVFFKAVDATEIIKLLFDQGANPELEADRPFTTYRGSVYVQALAVGNLSTVEFLRRLPCFKESTPAKNSSQLSVLQAAAHGGALIMENLLESGYQVLPGSHEVAEALRIVLSKADHATLALLFERKLIGNLVSIGNTNIMALVDSPDGDLVAMSATLDMLLAHGIRIEIEEQDKSPLHDLFLRQEKVELFKLLLNRGADPLRKKGQYGDTLLAQASKTGNKELVRIMLKSLDGRSIPLGKLQAELARAKYMAELGLESIADVDVRPLLRRFYWRKRYLTQPTKSSS</sequence>
<dbReference type="PROSITE" id="PS50181">
    <property type="entry name" value="FBOX"/>
    <property type="match status" value="1"/>
</dbReference>
<evidence type="ECO:0000313" key="5">
    <source>
        <dbReference type="EMBL" id="KAJ5378356.1"/>
    </source>
</evidence>
<dbReference type="PROSITE" id="PS50088">
    <property type="entry name" value="ANK_REPEAT"/>
    <property type="match status" value="3"/>
</dbReference>
<evidence type="ECO:0000313" key="6">
    <source>
        <dbReference type="Proteomes" id="UP001147747"/>
    </source>
</evidence>
<dbReference type="PANTHER" id="PTHR24198:SF165">
    <property type="entry name" value="ANKYRIN REPEAT-CONTAINING PROTEIN-RELATED"/>
    <property type="match status" value="1"/>
</dbReference>
<evidence type="ECO:0000256" key="2">
    <source>
        <dbReference type="ARBA" id="ARBA00023043"/>
    </source>
</evidence>
<feature type="repeat" description="ANK" evidence="3">
    <location>
        <begin position="392"/>
        <end position="424"/>
    </location>
</feature>
<dbReference type="Proteomes" id="UP001147747">
    <property type="component" value="Unassembled WGS sequence"/>
</dbReference>
<dbReference type="SUPFAM" id="SSF48403">
    <property type="entry name" value="Ankyrin repeat"/>
    <property type="match status" value="2"/>
</dbReference>
<feature type="repeat" description="ANK" evidence="3">
    <location>
        <begin position="128"/>
        <end position="160"/>
    </location>
</feature>
<reference evidence="5" key="2">
    <citation type="journal article" date="2023" name="IMA Fungus">
        <title>Comparative genomic study of the Penicillium genus elucidates a diverse pangenome and 15 lateral gene transfer events.</title>
        <authorList>
            <person name="Petersen C."/>
            <person name="Sorensen T."/>
            <person name="Nielsen M.R."/>
            <person name="Sondergaard T.E."/>
            <person name="Sorensen J.L."/>
            <person name="Fitzpatrick D.A."/>
            <person name="Frisvad J.C."/>
            <person name="Nielsen K.L."/>
        </authorList>
    </citation>
    <scope>NUCLEOTIDE SEQUENCE</scope>
    <source>
        <strain evidence="5">IBT 29677</strain>
    </source>
</reference>
<proteinExistence type="predicted"/>